<accession>A0A9P6B160</accession>
<dbReference type="InterPro" id="IPR028162">
    <property type="entry name" value="Met8_C"/>
</dbReference>
<dbReference type="Pfam" id="PF14823">
    <property type="entry name" value="Sirohm_synth_C"/>
    <property type="match status" value="1"/>
</dbReference>
<evidence type="ECO:0000256" key="1">
    <source>
        <dbReference type="ARBA" id="ARBA00005010"/>
    </source>
</evidence>
<feature type="domain" description="Siroheme biosynthesis protein Met8 C-terminal" evidence="7">
    <location>
        <begin position="197"/>
        <end position="261"/>
    </location>
</feature>
<dbReference type="SUPFAM" id="SSF51735">
    <property type="entry name" value="NAD(P)-binding Rossmann-fold domains"/>
    <property type="match status" value="1"/>
</dbReference>
<dbReference type="GO" id="GO:0019354">
    <property type="term" value="P:siroheme biosynthetic process"/>
    <property type="evidence" value="ECO:0007669"/>
    <property type="project" value="InterPro"/>
</dbReference>
<evidence type="ECO:0000256" key="2">
    <source>
        <dbReference type="ARBA" id="ARBA00012400"/>
    </source>
</evidence>
<dbReference type="PANTHER" id="PTHR35330">
    <property type="entry name" value="SIROHEME BIOSYNTHESIS PROTEIN MET8"/>
    <property type="match status" value="1"/>
</dbReference>
<dbReference type="NCBIfam" id="TIGR01470">
    <property type="entry name" value="cysG_Nterm"/>
    <property type="match status" value="1"/>
</dbReference>
<evidence type="ECO:0000256" key="6">
    <source>
        <dbReference type="ARBA" id="ARBA00047561"/>
    </source>
</evidence>
<proteinExistence type="predicted"/>
<reference evidence="9" key="1">
    <citation type="journal article" date="2020" name="Nat. Commun.">
        <title>Large-scale genome sequencing of mycorrhizal fungi provides insights into the early evolution of symbiotic traits.</title>
        <authorList>
            <person name="Miyauchi S."/>
            <person name="Kiss E."/>
            <person name="Kuo A."/>
            <person name="Drula E."/>
            <person name="Kohler A."/>
            <person name="Sanchez-Garcia M."/>
            <person name="Morin E."/>
            <person name="Andreopoulos B."/>
            <person name="Barry K.W."/>
            <person name="Bonito G."/>
            <person name="Buee M."/>
            <person name="Carver A."/>
            <person name="Chen C."/>
            <person name="Cichocki N."/>
            <person name="Clum A."/>
            <person name="Culley D."/>
            <person name="Crous P.W."/>
            <person name="Fauchery L."/>
            <person name="Girlanda M."/>
            <person name="Hayes R.D."/>
            <person name="Keri Z."/>
            <person name="LaButti K."/>
            <person name="Lipzen A."/>
            <person name="Lombard V."/>
            <person name="Magnuson J."/>
            <person name="Maillard F."/>
            <person name="Murat C."/>
            <person name="Nolan M."/>
            <person name="Ohm R.A."/>
            <person name="Pangilinan J."/>
            <person name="Pereira M.F."/>
            <person name="Perotto S."/>
            <person name="Peter M."/>
            <person name="Pfister S."/>
            <person name="Riley R."/>
            <person name="Sitrit Y."/>
            <person name="Stielow J.B."/>
            <person name="Szollosi G."/>
            <person name="Zifcakova L."/>
            <person name="Stursova M."/>
            <person name="Spatafora J.W."/>
            <person name="Tedersoo L."/>
            <person name="Vaario L.M."/>
            <person name="Yamada A."/>
            <person name="Yan M."/>
            <person name="Wang P."/>
            <person name="Xu J."/>
            <person name="Bruns T."/>
            <person name="Baldrian P."/>
            <person name="Vilgalys R."/>
            <person name="Dunand C."/>
            <person name="Henrissat B."/>
            <person name="Grigoriev I.V."/>
            <person name="Hibbett D."/>
            <person name="Nagy L.G."/>
            <person name="Martin F.M."/>
        </authorList>
    </citation>
    <scope>NUCLEOTIDE SEQUENCE</scope>
    <source>
        <strain evidence="9">UP504</strain>
    </source>
</reference>
<sequence>MTELPPPPPPPRLAFPPIEYGGSLLLAWQLRNKRVLIVGGGEVAAGRLRSVLEADAFVTLIAPSSNLHPEVRFRVWSDPRATSRITYHDRNFHLPSPSSPVVEDSSEPDDLEGIDVVLTAIDDVETSRKIYELAHERRIPTNVADIPPSCDFYFGSQIRSGPLQIMVSTNGKGPKLASIIRKRLEGRLEELGGKRGLGEIVERVGALRERLRERAPDVGGSLGKRRMRWMIELCDTWSLEELGELDDVMMERLLDEGWEKGGKVPSFLSMGGVRAVGRDWTGRIVEWASVDHAVHLAVGVTVGAVVSFAVCRRLMPTT</sequence>
<dbReference type="Proteomes" id="UP000886523">
    <property type="component" value="Unassembled WGS sequence"/>
</dbReference>
<dbReference type="InterPro" id="IPR028161">
    <property type="entry name" value="Met8-like"/>
</dbReference>
<gene>
    <name evidence="9" type="ORF">BS47DRAFT_1341723</name>
</gene>
<comment type="pathway">
    <text evidence="1">Porphyrin-containing compound metabolism; siroheme biosynthesis; sirohydrochlorin from precorrin-2: step 1/1.</text>
</comment>
<evidence type="ECO:0000256" key="5">
    <source>
        <dbReference type="ARBA" id="ARBA00023244"/>
    </source>
</evidence>
<dbReference type="InterPro" id="IPR006367">
    <property type="entry name" value="Sirohaem_synthase_N"/>
</dbReference>
<name>A0A9P6B160_9AGAM</name>
<evidence type="ECO:0000313" key="10">
    <source>
        <dbReference type="Proteomes" id="UP000886523"/>
    </source>
</evidence>
<evidence type="ECO:0000259" key="8">
    <source>
        <dbReference type="Pfam" id="PF14824"/>
    </source>
</evidence>
<dbReference type="Gene3D" id="1.10.3280.10">
    <property type="entry name" value="Siroheme synthase, domain 3"/>
    <property type="match status" value="1"/>
</dbReference>
<keyword evidence="3" id="KW-0560">Oxidoreductase</keyword>
<evidence type="ECO:0000256" key="3">
    <source>
        <dbReference type="ARBA" id="ARBA00023002"/>
    </source>
</evidence>
<dbReference type="OrthoDB" id="1721126at2759"/>
<evidence type="ECO:0000259" key="7">
    <source>
        <dbReference type="Pfam" id="PF14823"/>
    </source>
</evidence>
<keyword evidence="4" id="KW-0520">NAD</keyword>
<dbReference type="Pfam" id="PF13241">
    <property type="entry name" value="NAD_binding_7"/>
    <property type="match status" value="1"/>
</dbReference>
<keyword evidence="5" id="KW-0627">Porphyrin biosynthesis</keyword>
<dbReference type="InterPro" id="IPR028281">
    <property type="entry name" value="Sirohaem_synthase_central"/>
</dbReference>
<evidence type="ECO:0000256" key="4">
    <source>
        <dbReference type="ARBA" id="ARBA00023027"/>
    </source>
</evidence>
<protein>
    <recommendedName>
        <fullName evidence="2">precorrin-2 dehydrogenase</fullName>
        <ecNumber evidence="2">1.3.1.76</ecNumber>
    </recommendedName>
</protein>
<dbReference type="Gene3D" id="3.30.160.110">
    <property type="entry name" value="Siroheme synthase, domain 2"/>
    <property type="match status" value="1"/>
</dbReference>
<feature type="domain" description="Siroheme synthase central" evidence="8">
    <location>
        <begin position="161"/>
        <end position="185"/>
    </location>
</feature>
<comment type="caution">
    <text evidence="9">The sequence shown here is derived from an EMBL/GenBank/DDBJ whole genome shotgun (WGS) entry which is preliminary data.</text>
</comment>
<dbReference type="EC" id="1.3.1.76" evidence="2"/>
<comment type="catalytic activity">
    <reaction evidence="6">
        <text>precorrin-2 + NAD(+) = sirohydrochlorin + NADH + 2 H(+)</text>
        <dbReference type="Rhea" id="RHEA:15613"/>
        <dbReference type="ChEBI" id="CHEBI:15378"/>
        <dbReference type="ChEBI" id="CHEBI:57540"/>
        <dbReference type="ChEBI" id="CHEBI:57945"/>
        <dbReference type="ChEBI" id="CHEBI:58351"/>
        <dbReference type="ChEBI" id="CHEBI:58827"/>
        <dbReference type="EC" id="1.3.1.76"/>
    </reaction>
</comment>
<dbReference type="PANTHER" id="PTHR35330:SF1">
    <property type="entry name" value="SIROHEME BIOSYNTHESIS PROTEIN MET8"/>
    <property type="match status" value="1"/>
</dbReference>
<dbReference type="EMBL" id="MU128948">
    <property type="protein sequence ID" value="KAF9515562.1"/>
    <property type="molecule type" value="Genomic_DNA"/>
</dbReference>
<dbReference type="GO" id="GO:0004325">
    <property type="term" value="F:ferrochelatase activity"/>
    <property type="evidence" value="ECO:0007669"/>
    <property type="project" value="InterPro"/>
</dbReference>
<dbReference type="SUPFAM" id="SSF75615">
    <property type="entry name" value="Siroheme synthase middle domains-like"/>
    <property type="match status" value="1"/>
</dbReference>
<dbReference type="GO" id="GO:0043115">
    <property type="term" value="F:precorrin-2 dehydrogenase activity"/>
    <property type="evidence" value="ECO:0007669"/>
    <property type="project" value="UniProtKB-EC"/>
</dbReference>
<organism evidence="9 10">
    <name type="scientific">Hydnum rufescens UP504</name>
    <dbReference type="NCBI Taxonomy" id="1448309"/>
    <lineage>
        <taxon>Eukaryota</taxon>
        <taxon>Fungi</taxon>
        <taxon>Dikarya</taxon>
        <taxon>Basidiomycota</taxon>
        <taxon>Agaricomycotina</taxon>
        <taxon>Agaricomycetes</taxon>
        <taxon>Cantharellales</taxon>
        <taxon>Hydnaceae</taxon>
        <taxon>Hydnum</taxon>
    </lineage>
</organism>
<evidence type="ECO:0000313" key="9">
    <source>
        <dbReference type="EMBL" id="KAF9515562.1"/>
    </source>
</evidence>
<dbReference type="Gene3D" id="3.40.50.720">
    <property type="entry name" value="NAD(P)-binding Rossmann-like Domain"/>
    <property type="match status" value="1"/>
</dbReference>
<keyword evidence="10" id="KW-1185">Reference proteome</keyword>
<dbReference type="InterPro" id="IPR036291">
    <property type="entry name" value="NAD(P)-bd_dom_sf"/>
</dbReference>
<dbReference type="AlphaFoldDB" id="A0A9P6B160"/>
<dbReference type="Pfam" id="PF14824">
    <property type="entry name" value="Sirohm_synth_M"/>
    <property type="match status" value="1"/>
</dbReference>